<dbReference type="InterPro" id="IPR059000">
    <property type="entry name" value="ATPase_P-type_domA"/>
</dbReference>
<dbReference type="Gene3D" id="3.40.50.1000">
    <property type="entry name" value="HAD superfamily/HAD-like"/>
    <property type="match status" value="1"/>
</dbReference>
<dbReference type="SUPFAM" id="SSF81665">
    <property type="entry name" value="Calcium ATPase, transmembrane domain M"/>
    <property type="match status" value="1"/>
</dbReference>
<dbReference type="InterPro" id="IPR018303">
    <property type="entry name" value="ATPase_P-typ_P_site"/>
</dbReference>
<dbReference type="InterPro" id="IPR023298">
    <property type="entry name" value="ATPase_P-typ_TM_dom_sf"/>
</dbReference>
<comment type="caution">
    <text evidence="17">The sequence shown here is derived from an EMBL/GenBank/DDBJ whole genome shotgun (WGS) entry which is preliminary data.</text>
</comment>
<dbReference type="Gene3D" id="3.30.70.100">
    <property type="match status" value="1"/>
</dbReference>
<feature type="transmembrane region" description="Helical" evidence="15">
    <location>
        <begin position="417"/>
        <end position="436"/>
    </location>
</feature>
<keyword evidence="5" id="KW-0597">Phosphoprotein</keyword>
<dbReference type="Proteomes" id="UP000282957">
    <property type="component" value="Unassembled WGS sequence"/>
</dbReference>
<keyword evidence="12 15" id="KW-1133">Transmembrane helix</keyword>
<feature type="transmembrane region" description="Helical" evidence="15">
    <location>
        <begin position="730"/>
        <end position="746"/>
    </location>
</feature>
<dbReference type="PROSITE" id="PS01047">
    <property type="entry name" value="HMA_1"/>
    <property type="match status" value="1"/>
</dbReference>
<evidence type="ECO:0000256" key="8">
    <source>
        <dbReference type="ARBA" id="ARBA00022741"/>
    </source>
</evidence>
<dbReference type="SUPFAM" id="SSF81653">
    <property type="entry name" value="Calcium ATPase, transduction domain A"/>
    <property type="match status" value="1"/>
</dbReference>
<feature type="transmembrane region" description="Helical" evidence="15">
    <location>
        <begin position="752"/>
        <end position="770"/>
    </location>
</feature>
<evidence type="ECO:0000256" key="15">
    <source>
        <dbReference type="RuleBase" id="RU362081"/>
    </source>
</evidence>
<sequence length="776" mass="79970">MSVIGRIAPAEAGLTQRCAHCAAPSAGRFCCAGCEAAHGLVEGLGLDAFYRRREAEAGTLRPVEAPAADLSAHAERLADGGQRIDLLVGGLVCGACVWLVEQALAAEPDVISARASLSTRRLTIRWRGGPERADGFGALLARLGFRVAPWSPACFRAAEDNEGRALVRALGIAAFGSMNVMLVSVAVWVGEDMGEATRAAMHWLAMLIALPVVLVAGLPFYRPAWEGLRAGRLGMDLAVSIGVLATTLMSVSETLRNGPFTWFDGATSLLALLLAGRVMNHAGRRRARRAAAELVALQQGSASRVEADGHVAVHGLEAFVPGDRLLLAAGERLGLDAVLEAPEALLDTAATTGESLPRRFTRGDALPAGAINMGAPFTAVVSARVADGSLAAMQRLLEQAEQGKSGIVSIADKAARLYMPVAHAVALATFLGWWLLGGLPWQAALVPAVASLIVTCPCGLAIAVPAVQVVAAGALFRRGVLLASPDALERLATANHVALDKTGTLTEGRPSLLPGAWTAGDLQLAASMAAASRHPLARALSRACPEAPLAEGVVEIPGQGLEKAGTRLGSAAFTGAAEPADGMALWLARPGAAPIRFRFADELREDAPAAVADLRAEGLTMEILSGDAAPAVAAVAAQLSIRDWRAWADPAAKEARMAALAAEGRRTLMLGDGMNDAAALARAHVSACPAGATSLAQSSADIVLTAEGLAPIPAAIRLARRAQRIARQNLGLSLAYNVLAVPMAVAGFVTPLIAAAVMATSSLIVIGNALRTGRDA</sequence>
<keyword evidence="14 15" id="KW-0472">Membrane</keyword>
<feature type="transmembrane region" description="Helical" evidence="15">
    <location>
        <begin position="233"/>
        <end position="252"/>
    </location>
</feature>
<dbReference type="InterPro" id="IPR001757">
    <property type="entry name" value="P_typ_ATPase"/>
</dbReference>
<feature type="transmembrane region" description="Helical" evidence="15">
    <location>
        <begin position="448"/>
        <end position="476"/>
    </location>
</feature>
<evidence type="ECO:0000256" key="10">
    <source>
        <dbReference type="ARBA" id="ARBA00022842"/>
    </source>
</evidence>
<dbReference type="PROSITE" id="PS00154">
    <property type="entry name" value="ATPASE_E1_E2"/>
    <property type="match status" value="1"/>
</dbReference>
<name>A0A437MEM9_9PROT</name>
<keyword evidence="8 15" id="KW-0547">Nucleotide-binding</keyword>
<evidence type="ECO:0000256" key="7">
    <source>
        <dbReference type="ARBA" id="ARBA00022723"/>
    </source>
</evidence>
<evidence type="ECO:0000256" key="11">
    <source>
        <dbReference type="ARBA" id="ARBA00022967"/>
    </source>
</evidence>
<dbReference type="GO" id="GO:0043682">
    <property type="term" value="F:P-type divalent copper transporter activity"/>
    <property type="evidence" value="ECO:0007669"/>
    <property type="project" value="TreeGrafter"/>
</dbReference>
<gene>
    <name evidence="17" type="ORF">EOD42_13360</name>
</gene>
<dbReference type="SUPFAM" id="SSF56784">
    <property type="entry name" value="HAD-like"/>
    <property type="match status" value="1"/>
</dbReference>
<protein>
    <submittedName>
        <fullName evidence="17">Heavy metal translocating P-type ATPase</fullName>
    </submittedName>
</protein>
<feature type="transmembrane region" description="Helical" evidence="15">
    <location>
        <begin position="258"/>
        <end position="279"/>
    </location>
</feature>
<dbReference type="PANTHER" id="PTHR43520:SF5">
    <property type="entry name" value="CATION-TRANSPORTING P-TYPE ATPASE-RELATED"/>
    <property type="match status" value="1"/>
</dbReference>
<dbReference type="RefSeq" id="WP_127788038.1">
    <property type="nucleotide sequence ID" value="NZ_SACL01000004.1"/>
</dbReference>
<dbReference type="SUPFAM" id="SSF55008">
    <property type="entry name" value="HMA, heavy metal-associated domain"/>
    <property type="match status" value="1"/>
</dbReference>
<comment type="similarity">
    <text evidence="2 15">Belongs to the cation transport ATPase (P-type) (TC 3.A.3) family. Type IB subfamily.</text>
</comment>
<evidence type="ECO:0000256" key="5">
    <source>
        <dbReference type="ARBA" id="ARBA00022553"/>
    </source>
</evidence>
<evidence type="ECO:0000256" key="1">
    <source>
        <dbReference type="ARBA" id="ARBA00004651"/>
    </source>
</evidence>
<dbReference type="InterPro" id="IPR036163">
    <property type="entry name" value="HMA_dom_sf"/>
</dbReference>
<dbReference type="InterPro" id="IPR008250">
    <property type="entry name" value="ATPase_P-typ_transduc_dom_A_sf"/>
</dbReference>
<keyword evidence="11" id="KW-1278">Translocase</keyword>
<dbReference type="InterPro" id="IPR017969">
    <property type="entry name" value="Heavy-metal-associated_CS"/>
</dbReference>
<feature type="transmembrane region" description="Helical" evidence="15">
    <location>
        <begin position="201"/>
        <end position="221"/>
    </location>
</feature>
<evidence type="ECO:0000256" key="4">
    <source>
        <dbReference type="ARBA" id="ARBA00022475"/>
    </source>
</evidence>
<dbReference type="NCBIfam" id="TIGR01494">
    <property type="entry name" value="ATPase_P-type"/>
    <property type="match status" value="2"/>
</dbReference>
<keyword evidence="7 15" id="KW-0479">Metal-binding</keyword>
<keyword evidence="13" id="KW-0406">Ion transport</keyword>
<keyword evidence="3" id="KW-0813">Transport</keyword>
<evidence type="ECO:0000313" key="18">
    <source>
        <dbReference type="Proteomes" id="UP000282957"/>
    </source>
</evidence>
<dbReference type="Gene3D" id="3.40.1110.10">
    <property type="entry name" value="Calcium-transporting ATPase, cytoplasmic domain N"/>
    <property type="match status" value="1"/>
</dbReference>
<evidence type="ECO:0000313" key="17">
    <source>
        <dbReference type="EMBL" id="RVT96104.1"/>
    </source>
</evidence>
<evidence type="ECO:0000256" key="6">
    <source>
        <dbReference type="ARBA" id="ARBA00022692"/>
    </source>
</evidence>
<dbReference type="InterPro" id="IPR027256">
    <property type="entry name" value="P-typ_ATPase_IB"/>
</dbReference>
<comment type="subcellular location">
    <subcellularLocation>
        <location evidence="1">Cell membrane</location>
        <topology evidence="1">Multi-pass membrane protein</topology>
    </subcellularLocation>
</comment>
<organism evidence="17 18">
    <name type="scientific">Rhodovarius crocodyli</name>
    <dbReference type="NCBI Taxonomy" id="1979269"/>
    <lineage>
        <taxon>Bacteria</taxon>
        <taxon>Pseudomonadati</taxon>
        <taxon>Pseudomonadota</taxon>
        <taxon>Alphaproteobacteria</taxon>
        <taxon>Acetobacterales</taxon>
        <taxon>Roseomonadaceae</taxon>
        <taxon>Rhodovarius</taxon>
    </lineage>
</organism>
<dbReference type="GO" id="GO:0005507">
    <property type="term" value="F:copper ion binding"/>
    <property type="evidence" value="ECO:0007669"/>
    <property type="project" value="TreeGrafter"/>
</dbReference>
<proteinExistence type="inferred from homology"/>
<keyword evidence="4 15" id="KW-1003">Cell membrane</keyword>
<evidence type="ECO:0000256" key="13">
    <source>
        <dbReference type="ARBA" id="ARBA00023065"/>
    </source>
</evidence>
<dbReference type="PRINTS" id="PR00119">
    <property type="entry name" value="CATATPASE"/>
</dbReference>
<dbReference type="InterPro" id="IPR023214">
    <property type="entry name" value="HAD_sf"/>
</dbReference>
<evidence type="ECO:0000256" key="9">
    <source>
        <dbReference type="ARBA" id="ARBA00022840"/>
    </source>
</evidence>
<evidence type="ECO:0000259" key="16">
    <source>
        <dbReference type="Pfam" id="PF00122"/>
    </source>
</evidence>
<dbReference type="InterPro" id="IPR023299">
    <property type="entry name" value="ATPase_P-typ_cyto_dom_N"/>
</dbReference>
<dbReference type="Pfam" id="PF00122">
    <property type="entry name" value="E1-E2_ATPase"/>
    <property type="match status" value="1"/>
</dbReference>
<dbReference type="EMBL" id="SACL01000004">
    <property type="protein sequence ID" value="RVT96104.1"/>
    <property type="molecule type" value="Genomic_DNA"/>
</dbReference>
<dbReference type="AlphaFoldDB" id="A0A437MEM9"/>
<feature type="domain" description="P-type ATPase A" evidence="16">
    <location>
        <begin position="299"/>
        <end position="397"/>
    </location>
</feature>
<accession>A0A437MEM9</accession>
<keyword evidence="18" id="KW-1185">Reference proteome</keyword>
<dbReference type="NCBIfam" id="TIGR01525">
    <property type="entry name" value="ATPase-IB_hvy"/>
    <property type="match status" value="1"/>
</dbReference>
<feature type="transmembrane region" description="Helical" evidence="15">
    <location>
        <begin position="165"/>
        <end position="189"/>
    </location>
</feature>
<dbReference type="InterPro" id="IPR036412">
    <property type="entry name" value="HAD-like_sf"/>
</dbReference>
<evidence type="ECO:0000256" key="2">
    <source>
        <dbReference type="ARBA" id="ARBA00006024"/>
    </source>
</evidence>
<evidence type="ECO:0000256" key="3">
    <source>
        <dbReference type="ARBA" id="ARBA00022448"/>
    </source>
</evidence>
<dbReference type="GO" id="GO:0016887">
    <property type="term" value="F:ATP hydrolysis activity"/>
    <property type="evidence" value="ECO:0007669"/>
    <property type="project" value="InterPro"/>
</dbReference>
<reference evidence="17 18" key="1">
    <citation type="submission" date="2019-01" db="EMBL/GenBank/DDBJ databases">
        <authorList>
            <person name="Chen W.-M."/>
        </authorList>
    </citation>
    <scope>NUCLEOTIDE SEQUENCE [LARGE SCALE GENOMIC DNA]</scope>
    <source>
        <strain evidence="17 18">CCP-6</strain>
    </source>
</reference>
<evidence type="ECO:0000256" key="12">
    <source>
        <dbReference type="ARBA" id="ARBA00022989"/>
    </source>
</evidence>
<dbReference type="GO" id="GO:0055070">
    <property type="term" value="P:copper ion homeostasis"/>
    <property type="evidence" value="ECO:0007669"/>
    <property type="project" value="TreeGrafter"/>
</dbReference>
<keyword evidence="9 15" id="KW-0067">ATP-binding</keyword>
<dbReference type="GO" id="GO:0005524">
    <property type="term" value="F:ATP binding"/>
    <property type="evidence" value="ECO:0007669"/>
    <property type="project" value="UniProtKB-UniRule"/>
</dbReference>
<keyword evidence="10" id="KW-0460">Magnesium</keyword>
<dbReference type="OrthoDB" id="9760802at2"/>
<evidence type="ECO:0000256" key="14">
    <source>
        <dbReference type="ARBA" id="ARBA00023136"/>
    </source>
</evidence>
<keyword evidence="6 15" id="KW-0812">Transmembrane</keyword>
<dbReference type="Pfam" id="PF00702">
    <property type="entry name" value="Hydrolase"/>
    <property type="match status" value="1"/>
</dbReference>
<dbReference type="PANTHER" id="PTHR43520">
    <property type="entry name" value="ATP7, ISOFORM B"/>
    <property type="match status" value="1"/>
</dbReference>
<dbReference type="Gene3D" id="2.70.150.10">
    <property type="entry name" value="Calcium-transporting ATPase, cytoplasmic transduction domain A"/>
    <property type="match status" value="1"/>
</dbReference>
<dbReference type="GO" id="GO:0005886">
    <property type="term" value="C:plasma membrane"/>
    <property type="evidence" value="ECO:0007669"/>
    <property type="project" value="UniProtKB-SubCell"/>
</dbReference>